<dbReference type="Gene3D" id="1.10.357.10">
    <property type="entry name" value="Tetracycline Repressor, domain 2"/>
    <property type="match status" value="1"/>
</dbReference>
<feature type="domain" description="HTH tetR-type" evidence="3">
    <location>
        <begin position="11"/>
        <end position="71"/>
    </location>
</feature>
<dbReference type="SUPFAM" id="SSF46689">
    <property type="entry name" value="Homeodomain-like"/>
    <property type="match status" value="1"/>
</dbReference>
<organism evidence="4 5">
    <name type="scientific">Gordonia crocea</name>
    <dbReference type="NCBI Taxonomy" id="589162"/>
    <lineage>
        <taxon>Bacteria</taxon>
        <taxon>Bacillati</taxon>
        <taxon>Actinomycetota</taxon>
        <taxon>Actinomycetes</taxon>
        <taxon>Mycobacteriales</taxon>
        <taxon>Gordoniaceae</taxon>
        <taxon>Gordonia</taxon>
    </lineage>
</organism>
<reference evidence="5" key="1">
    <citation type="submission" date="2019-06" db="EMBL/GenBank/DDBJ databases">
        <title>Gordonia isolated from sludge of a wastewater treatment plant.</title>
        <authorList>
            <person name="Tamura T."/>
            <person name="Aoyama K."/>
            <person name="Kang Y."/>
            <person name="Saito S."/>
            <person name="Akiyama N."/>
            <person name="Yazawa K."/>
            <person name="Gonoi T."/>
            <person name="Mikami Y."/>
        </authorList>
    </citation>
    <scope>NUCLEOTIDE SEQUENCE [LARGE SCALE GENOMIC DNA]</scope>
    <source>
        <strain evidence="5">NBRC 107697</strain>
    </source>
</reference>
<dbReference type="AlphaFoldDB" id="A0A7I9V1J9"/>
<keyword evidence="5" id="KW-1185">Reference proteome</keyword>
<sequence length="185" mass="19746">MTVQWQEQRADAVAQRILDVAEDLYAAHGVDAVTMRALAAKAGCSRATLYRYFASREAVQAAFVDRSAARIARAVARGVTATEPAEQLVSGIRCALALVRDNPAFANWFRADGVATAAQLAVVSPVVESLARGFVAELGESATTSADERARWLVRVMLSLLSSPGSSPDEESRMLHSFVVPVIVG</sequence>
<name>A0A7I9V1J9_9ACTN</name>
<evidence type="ECO:0000313" key="5">
    <source>
        <dbReference type="Proteomes" id="UP000444980"/>
    </source>
</evidence>
<dbReference type="OrthoDB" id="4541857at2"/>
<gene>
    <name evidence="4" type="ORF">nbrc107697_30600</name>
</gene>
<dbReference type="PANTHER" id="PTHR30055:SF200">
    <property type="entry name" value="HTH-TYPE TRANSCRIPTIONAL REPRESSOR BDCR"/>
    <property type="match status" value="1"/>
</dbReference>
<dbReference type="InterPro" id="IPR001647">
    <property type="entry name" value="HTH_TetR"/>
</dbReference>
<dbReference type="Proteomes" id="UP000444980">
    <property type="component" value="Unassembled WGS sequence"/>
</dbReference>
<evidence type="ECO:0000256" key="1">
    <source>
        <dbReference type="ARBA" id="ARBA00023125"/>
    </source>
</evidence>
<feature type="DNA-binding region" description="H-T-H motif" evidence="2">
    <location>
        <begin position="34"/>
        <end position="53"/>
    </location>
</feature>
<dbReference type="PANTHER" id="PTHR30055">
    <property type="entry name" value="HTH-TYPE TRANSCRIPTIONAL REGULATOR RUTR"/>
    <property type="match status" value="1"/>
</dbReference>
<dbReference type="GO" id="GO:0000976">
    <property type="term" value="F:transcription cis-regulatory region binding"/>
    <property type="evidence" value="ECO:0007669"/>
    <property type="project" value="TreeGrafter"/>
</dbReference>
<dbReference type="PRINTS" id="PR00455">
    <property type="entry name" value="HTHTETR"/>
</dbReference>
<dbReference type="GO" id="GO:0003700">
    <property type="term" value="F:DNA-binding transcription factor activity"/>
    <property type="evidence" value="ECO:0007669"/>
    <property type="project" value="TreeGrafter"/>
</dbReference>
<dbReference type="InterPro" id="IPR050109">
    <property type="entry name" value="HTH-type_TetR-like_transc_reg"/>
</dbReference>
<evidence type="ECO:0000256" key="2">
    <source>
        <dbReference type="PROSITE-ProRule" id="PRU00335"/>
    </source>
</evidence>
<comment type="caution">
    <text evidence="4">The sequence shown here is derived from an EMBL/GenBank/DDBJ whole genome shotgun (WGS) entry which is preliminary data.</text>
</comment>
<accession>A0A7I9V1J9</accession>
<evidence type="ECO:0000259" key="3">
    <source>
        <dbReference type="PROSITE" id="PS50977"/>
    </source>
</evidence>
<dbReference type="EMBL" id="BJOU01000017">
    <property type="protein sequence ID" value="GED99021.1"/>
    <property type="molecule type" value="Genomic_DNA"/>
</dbReference>
<dbReference type="PROSITE" id="PS50977">
    <property type="entry name" value="HTH_TETR_2"/>
    <property type="match status" value="1"/>
</dbReference>
<dbReference type="InterPro" id="IPR009057">
    <property type="entry name" value="Homeodomain-like_sf"/>
</dbReference>
<dbReference type="RefSeq" id="WP_161928348.1">
    <property type="nucleotide sequence ID" value="NZ_BJOU01000017.1"/>
</dbReference>
<protein>
    <submittedName>
        <fullName evidence="4">Putative HTH-type transcriptional regulator</fullName>
    </submittedName>
</protein>
<dbReference type="Pfam" id="PF00440">
    <property type="entry name" value="TetR_N"/>
    <property type="match status" value="1"/>
</dbReference>
<proteinExistence type="predicted"/>
<evidence type="ECO:0000313" key="4">
    <source>
        <dbReference type="EMBL" id="GED99021.1"/>
    </source>
</evidence>
<keyword evidence="1 2" id="KW-0238">DNA-binding</keyword>